<dbReference type="InterPro" id="IPR036866">
    <property type="entry name" value="RibonucZ/Hydroxyglut_hydro"/>
</dbReference>
<reference evidence="1" key="1">
    <citation type="submission" date="2022-09" db="EMBL/GenBank/DDBJ databases">
        <title>Intensive care unit water sources are persistently colonized with multi-drug resistant bacteria and are the site of extensive horizontal gene transfer of antibiotic resistance genes.</title>
        <authorList>
            <person name="Diorio-Toth L."/>
        </authorList>
    </citation>
    <scope>NUCLEOTIDE SEQUENCE</scope>
    <source>
        <strain evidence="1">GD04139</strain>
    </source>
</reference>
<dbReference type="Gene3D" id="3.60.15.10">
    <property type="entry name" value="Ribonuclease Z/Hydroxyacylglutathione hydrolase-like"/>
    <property type="match status" value="1"/>
</dbReference>
<dbReference type="RefSeq" id="WP_127869267.1">
    <property type="nucleotide sequence ID" value="NZ_CP020089.1"/>
</dbReference>
<proteinExistence type="predicted"/>
<sequence>MNDHFQRECRIEIPQRGYGRVDSILFQDESDYVTLVIDLIGADWLDNHKKNFSKLLSNKINPLNDAPLFRLEVNLSATGPWFGENIQSGKRVKLPKRLLSKTEGRWVELQLEEVVGIGESNALIYKSLYSAPLPVISTGTFVSSTKAKELSKTFSLKNLPKIDENEIIKYVEMVNAEYLAVYDVGQGNANALLNEYLIPEMYFDLGAAVYGNQKTAPKNLVFCFTNNPAIILSHWDADHWAGTYATMVGKTYPAMNRTWIAPLQKVGAIQLAFAWDVITNGGAFLIYAPSPGSVNSFALSTTRIMKVGIGAGSDRNNTGIVVTVENEIQPQNFRSWLLTGDCEYKYFYTRFCLAPPIGIVAPHHGAKLHGGSVAPQPIKTDVYKRLVYSFGPNNRHGCTGVRHPTLEGINAHTGWDHGKWGSVSIGDVQPGGDVIATSEHSSTSRGSVLVGWGPIKWSGPIIPPCVKTGHINTCSSLFNYF</sequence>
<evidence type="ECO:0000313" key="2">
    <source>
        <dbReference type="Proteomes" id="UP001158360"/>
    </source>
</evidence>
<accession>A0AAW6RYM1</accession>
<dbReference type="AlphaFoldDB" id="A0AAW6RYM1"/>
<comment type="caution">
    <text evidence="1">The sequence shown here is derived from an EMBL/GenBank/DDBJ whole genome shotgun (WGS) entry which is preliminary data.</text>
</comment>
<gene>
    <name evidence="1" type="ORF">N7383_05520</name>
</gene>
<organism evidence="1 2">
    <name type="scientific">Enterobacter cloacae</name>
    <dbReference type="NCBI Taxonomy" id="550"/>
    <lineage>
        <taxon>Bacteria</taxon>
        <taxon>Pseudomonadati</taxon>
        <taxon>Pseudomonadota</taxon>
        <taxon>Gammaproteobacteria</taxon>
        <taxon>Enterobacterales</taxon>
        <taxon>Enterobacteriaceae</taxon>
        <taxon>Enterobacter</taxon>
        <taxon>Enterobacter cloacae complex</taxon>
    </lineage>
</organism>
<dbReference type="Proteomes" id="UP001158360">
    <property type="component" value="Unassembled WGS sequence"/>
</dbReference>
<evidence type="ECO:0000313" key="1">
    <source>
        <dbReference type="EMBL" id="MDH0195084.1"/>
    </source>
</evidence>
<dbReference type="EMBL" id="JAODZM010000006">
    <property type="protein sequence ID" value="MDH0195084.1"/>
    <property type="molecule type" value="Genomic_DNA"/>
</dbReference>
<name>A0AAW6RYM1_ENTCL</name>
<protein>
    <submittedName>
        <fullName evidence="1">Uncharacterized protein</fullName>
    </submittedName>
</protein>